<feature type="signal peptide" evidence="2">
    <location>
        <begin position="1"/>
        <end position="22"/>
    </location>
</feature>
<dbReference type="EMBL" id="MU865026">
    <property type="protein sequence ID" value="KAK4459824.1"/>
    <property type="molecule type" value="Genomic_DNA"/>
</dbReference>
<evidence type="ECO:0000313" key="4">
    <source>
        <dbReference type="Proteomes" id="UP001321749"/>
    </source>
</evidence>
<comment type="caution">
    <text evidence="3">The sequence shown here is derived from an EMBL/GenBank/DDBJ whole genome shotgun (WGS) entry which is preliminary data.</text>
</comment>
<accession>A0AAV9HI17</accession>
<proteinExistence type="predicted"/>
<keyword evidence="2" id="KW-0732">Signal</keyword>
<organism evidence="3 4">
    <name type="scientific">Cladorrhinum samala</name>
    <dbReference type="NCBI Taxonomy" id="585594"/>
    <lineage>
        <taxon>Eukaryota</taxon>
        <taxon>Fungi</taxon>
        <taxon>Dikarya</taxon>
        <taxon>Ascomycota</taxon>
        <taxon>Pezizomycotina</taxon>
        <taxon>Sordariomycetes</taxon>
        <taxon>Sordariomycetidae</taxon>
        <taxon>Sordariales</taxon>
        <taxon>Podosporaceae</taxon>
        <taxon>Cladorrhinum</taxon>
    </lineage>
</organism>
<name>A0AAV9HI17_9PEZI</name>
<dbReference type="InterPro" id="IPR001087">
    <property type="entry name" value="GDSL"/>
</dbReference>
<dbReference type="Pfam" id="PF00657">
    <property type="entry name" value="Lipase_GDSL"/>
    <property type="match status" value="1"/>
</dbReference>
<keyword evidence="4" id="KW-1185">Reference proteome</keyword>
<dbReference type="Gene3D" id="3.40.50.1110">
    <property type="entry name" value="SGNH hydrolase"/>
    <property type="match status" value="1"/>
</dbReference>
<evidence type="ECO:0000313" key="3">
    <source>
        <dbReference type="EMBL" id="KAK4459824.1"/>
    </source>
</evidence>
<dbReference type="SUPFAM" id="SSF52266">
    <property type="entry name" value="SGNH hydrolase"/>
    <property type="match status" value="1"/>
</dbReference>
<reference evidence="3" key="1">
    <citation type="journal article" date="2023" name="Mol. Phylogenet. Evol.">
        <title>Genome-scale phylogeny and comparative genomics of the fungal order Sordariales.</title>
        <authorList>
            <person name="Hensen N."/>
            <person name="Bonometti L."/>
            <person name="Westerberg I."/>
            <person name="Brannstrom I.O."/>
            <person name="Guillou S."/>
            <person name="Cros-Aarteil S."/>
            <person name="Calhoun S."/>
            <person name="Haridas S."/>
            <person name="Kuo A."/>
            <person name="Mondo S."/>
            <person name="Pangilinan J."/>
            <person name="Riley R."/>
            <person name="LaButti K."/>
            <person name="Andreopoulos B."/>
            <person name="Lipzen A."/>
            <person name="Chen C."/>
            <person name="Yan M."/>
            <person name="Daum C."/>
            <person name="Ng V."/>
            <person name="Clum A."/>
            <person name="Steindorff A."/>
            <person name="Ohm R.A."/>
            <person name="Martin F."/>
            <person name="Silar P."/>
            <person name="Natvig D.O."/>
            <person name="Lalanne C."/>
            <person name="Gautier V."/>
            <person name="Ament-Velasquez S.L."/>
            <person name="Kruys A."/>
            <person name="Hutchinson M.I."/>
            <person name="Powell A.J."/>
            <person name="Barry K."/>
            <person name="Miller A.N."/>
            <person name="Grigoriev I.V."/>
            <person name="Debuchy R."/>
            <person name="Gladieux P."/>
            <person name="Hiltunen Thoren M."/>
            <person name="Johannesson H."/>
        </authorList>
    </citation>
    <scope>NUCLEOTIDE SEQUENCE</scope>
    <source>
        <strain evidence="3">PSN324</strain>
    </source>
</reference>
<dbReference type="InterPro" id="IPR036514">
    <property type="entry name" value="SGNH_hydro_sf"/>
</dbReference>
<dbReference type="Proteomes" id="UP001321749">
    <property type="component" value="Unassembled WGS sequence"/>
</dbReference>
<dbReference type="GO" id="GO:0016788">
    <property type="term" value="F:hydrolase activity, acting on ester bonds"/>
    <property type="evidence" value="ECO:0007669"/>
    <property type="project" value="InterPro"/>
</dbReference>
<dbReference type="AlphaFoldDB" id="A0AAV9HI17"/>
<gene>
    <name evidence="3" type="ORF">QBC42DRAFT_307527</name>
</gene>
<evidence type="ECO:0000256" key="1">
    <source>
        <dbReference type="ARBA" id="ARBA00022801"/>
    </source>
</evidence>
<dbReference type="CDD" id="cd01846">
    <property type="entry name" value="fatty_acyltransferase_like"/>
    <property type="match status" value="1"/>
</dbReference>
<evidence type="ECO:0000256" key="2">
    <source>
        <dbReference type="SAM" id="SignalP"/>
    </source>
</evidence>
<keyword evidence="1" id="KW-0378">Hydrolase</keyword>
<feature type="chain" id="PRO_5043642406" evidence="2">
    <location>
        <begin position="23"/>
        <end position="291"/>
    </location>
</feature>
<reference evidence="3" key="2">
    <citation type="submission" date="2023-06" db="EMBL/GenBank/DDBJ databases">
        <authorList>
            <consortium name="Lawrence Berkeley National Laboratory"/>
            <person name="Mondo S.J."/>
            <person name="Hensen N."/>
            <person name="Bonometti L."/>
            <person name="Westerberg I."/>
            <person name="Brannstrom I.O."/>
            <person name="Guillou S."/>
            <person name="Cros-Aarteil S."/>
            <person name="Calhoun S."/>
            <person name="Haridas S."/>
            <person name="Kuo A."/>
            <person name="Pangilinan J."/>
            <person name="Riley R."/>
            <person name="Labutti K."/>
            <person name="Andreopoulos B."/>
            <person name="Lipzen A."/>
            <person name="Chen C."/>
            <person name="Yanf M."/>
            <person name="Daum C."/>
            <person name="Ng V."/>
            <person name="Clum A."/>
            <person name="Steindorff A."/>
            <person name="Ohm R."/>
            <person name="Martin F."/>
            <person name="Silar P."/>
            <person name="Natvig D."/>
            <person name="Lalanne C."/>
            <person name="Gautier V."/>
            <person name="Ament-Velasquez S.L."/>
            <person name="Kruys A."/>
            <person name="Hutchinson M.I."/>
            <person name="Powell A.J."/>
            <person name="Barry K."/>
            <person name="Miller A.N."/>
            <person name="Grigoriev I.V."/>
            <person name="Debuchy R."/>
            <person name="Gladieux P."/>
            <person name="Thoren M.H."/>
            <person name="Johannesson H."/>
        </authorList>
    </citation>
    <scope>NUCLEOTIDE SEQUENCE</scope>
    <source>
        <strain evidence="3">PSN324</strain>
    </source>
</reference>
<dbReference type="PANTHER" id="PTHR45648">
    <property type="entry name" value="GDSL LIPASE/ACYLHYDROLASE FAMILY PROTEIN (AFU_ORTHOLOGUE AFUA_4G14700)"/>
    <property type="match status" value="1"/>
</dbReference>
<dbReference type="PANTHER" id="PTHR45648:SF22">
    <property type="entry name" value="GDSL LIPASE_ACYLHYDROLASE FAMILY PROTEIN (AFU_ORTHOLOGUE AFUA_4G14700)"/>
    <property type="match status" value="1"/>
</dbReference>
<sequence length="291" mass="30712">MLPLTKSLALAAGLTLFSPAAAVKHLFIFGDSYTASGFSASGALPSASGNPIGNPALPGNGFSGGASWPVVLVTQLNTSSTLLYNFAVGGATVDTALVEPPGQGIPSFVEQVTQWDTKVRSRVQGWNGENTLAGAFFGINDILQKYWKGQDAPLAQMVERFVGQFEIMYARGVRNFFVITVPPLEKVPQIAGQSASGRQRVMTNVNSFNSQIAARLEAFKKAKGDVTTAVVSSAGAIETAIANPRAYGAPDATCTNRNGKSCLWWDALHPGTAIQKLFATDVAKAFKGTFF</sequence>
<protein>
    <submittedName>
        <fullName evidence="3">Uncharacterized protein</fullName>
    </submittedName>
</protein>
<dbReference type="InterPro" id="IPR051058">
    <property type="entry name" value="GDSL_Est/Lipase"/>
</dbReference>